<protein>
    <submittedName>
        <fullName evidence="2">Gamma-glutamyltranspeptidase</fullName>
    </submittedName>
</protein>
<evidence type="ECO:0000313" key="3">
    <source>
        <dbReference type="Proteomes" id="UP001183629"/>
    </source>
</evidence>
<dbReference type="Pfam" id="PF01019">
    <property type="entry name" value="G_glu_transpept"/>
    <property type="match status" value="1"/>
</dbReference>
<name>A0AAE3ZL43_9ACTN</name>
<feature type="region of interest" description="Disordered" evidence="1">
    <location>
        <begin position="1"/>
        <end position="33"/>
    </location>
</feature>
<dbReference type="Proteomes" id="UP001183629">
    <property type="component" value="Unassembled WGS sequence"/>
</dbReference>
<reference evidence="2 3" key="1">
    <citation type="submission" date="2023-07" db="EMBL/GenBank/DDBJ databases">
        <title>Sequencing the genomes of 1000 actinobacteria strains.</title>
        <authorList>
            <person name="Klenk H.-P."/>
        </authorList>
    </citation>
    <scope>NUCLEOTIDE SEQUENCE [LARGE SCALE GENOMIC DNA]</scope>
    <source>
        <strain evidence="2 3">DSM 44711</strain>
    </source>
</reference>
<dbReference type="PRINTS" id="PR01210">
    <property type="entry name" value="GGTRANSPTASE"/>
</dbReference>
<dbReference type="Gene3D" id="3.60.20.40">
    <property type="match status" value="1"/>
</dbReference>
<dbReference type="PANTHER" id="PTHR43881">
    <property type="entry name" value="GAMMA-GLUTAMYLTRANSPEPTIDASE (AFU_ORTHOLOGUE AFUA_4G13580)"/>
    <property type="match status" value="1"/>
</dbReference>
<dbReference type="InterPro" id="IPR029055">
    <property type="entry name" value="Ntn_hydrolases_N"/>
</dbReference>
<proteinExistence type="predicted"/>
<evidence type="ECO:0000313" key="2">
    <source>
        <dbReference type="EMBL" id="MDR7321316.1"/>
    </source>
</evidence>
<dbReference type="InterPro" id="IPR043137">
    <property type="entry name" value="GGT_ssub_C"/>
</dbReference>
<evidence type="ECO:0000256" key="1">
    <source>
        <dbReference type="SAM" id="MobiDB-lite"/>
    </source>
</evidence>
<dbReference type="AlphaFoldDB" id="A0AAE3ZL43"/>
<dbReference type="SUPFAM" id="SSF56235">
    <property type="entry name" value="N-terminal nucleophile aminohydrolases (Ntn hydrolases)"/>
    <property type="match status" value="1"/>
</dbReference>
<keyword evidence="3" id="KW-1185">Reference proteome</keyword>
<dbReference type="PANTHER" id="PTHR43881:SF5">
    <property type="entry name" value="GAMMA-GLUTAMYLTRANSPEPTIDASE"/>
    <property type="match status" value="1"/>
</dbReference>
<sequence length="561" mass="54937">MSAADPTTGVPAAPGSAGTAPVHSTASGTAPGVGTAGVSTAGVGAAGDSAARDDAARDSAAGGVRGFRVAVAAPHPAAIDAARAVVAAGGNAFDAALAAAAALTVAYPHQCSVGGDLVAVVRPAGGEAQAVLSIGAAAAEVDVDALRAGGERMPFGGPQTVTVPGVVAGWASVAALGASLPLSTLLDPAIGLADGGVPVSPGLHRATLGRRDGVTADPGLSALLLDPETGEPVRTLVQPALAETLRQIGANWRSFYRGHLAHRLADGLAALGSPLTAGDLAAHRAEVTAPLTTTVGDVTWSAAPPPVQGATFLAIAGSATDAGTLLTDARRAQLARDALLGDPRTGPVDLDGLLLRTAESFAGADGGPKPAGDTVAVTAVDADGNAVTLIQSVFQSFGSGLLESGTGLVLHNRGSSFSLDPAHPARIAPGVRPPHTLCPALATTPAGDVTALGCQGGRAQPWILAQVAPAVLDSTDLDGLLARPRWVIGAREIGRDVPTLLLEPDTPEVDALTRTAGGLGLVVDTTAGPHDDAGHVQVARLTGGALAAASDPRADGLAAVL</sequence>
<accession>A0AAE3ZL43</accession>
<organism evidence="2 3">
    <name type="scientific">Catenuloplanes niger</name>
    <dbReference type="NCBI Taxonomy" id="587534"/>
    <lineage>
        <taxon>Bacteria</taxon>
        <taxon>Bacillati</taxon>
        <taxon>Actinomycetota</taxon>
        <taxon>Actinomycetes</taxon>
        <taxon>Micromonosporales</taxon>
        <taxon>Micromonosporaceae</taxon>
        <taxon>Catenuloplanes</taxon>
    </lineage>
</organism>
<dbReference type="RefSeq" id="WP_310410248.1">
    <property type="nucleotide sequence ID" value="NZ_JAVDYC010000001.1"/>
</dbReference>
<dbReference type="InterPro" id="IPR052896">
    <property type="entry name" value="GGT-like_enzyme"/>
</dbReference>
<comment type="caution">
    <text evidence="2">The sequence shown here is derived from an EMBL/GenBank/DDBJ whole genome shotgun (WGS) entry which is preliminary data.</text>
</comment>
<gene>
    <name evidence="2" type="ORF">J2S44_001566</name>
</gene>
<dbReference type="EMBL" id="JAVDYC010000001">
    <property type="protein sequence ID" value="MDR7321316.1"/>
    <property type="molecule type" value="Genomic_DNA"/>
</dbReference>